<dbReference type="PROSITE" id="PS51677">
    <property type="entry name" value="NODB"/>
    <property type="match status" value="1"/>
</dbReference>
<dbReference type="Gene3D" id="3.20.20.370">
    <property type="entry name" value="Glycoside hydrolase/deacetylase"/>
    <property type="match status" value="1"/>
</dbReference>
<feature type="domain" description="NodB homology" evidence="1">
    <location>
        <begin position="88"/>
        <end position="357"/>
    </location>
</feature>
<dbReference type="InterPro" id="IPR002509">
    <property type="entry name" value="NODB_dom"/>
</dbReference>
<dbReference type="Proteomes" id="UP000007129">
    <property type="component" value="Unassembled WGS sequence"/>
</dbReference>
<comment type="caution">
    <text evidence="2">The sequence shown here is derived from an EMBL/GenBank/DDBJ whole genome shotgun (WGS) entry which is preliminary data.</text>
</comment>
<dbReference type="InterPro" id="IPR011330">
    <property type="entry name" value="Glyco_hydro/deAcase_b/a-brl"/>
</dbReference>
<evidence type="ECO:0000313" key="3">
    <source>
        <dbReference type="Proteomes" id="UP000007129"/>
    </source>
</evidence>
<dbReference type="CDD" id="cd10938">
    <property type="entry name" value="CE4_HpPgdA_like"/>
    <property type="match status" value="1"/>
</dbReference>
<dbReference type="OrthoDB" id="2125469at2759"/>
<sequence length="357" mass="40949">MRDAAYTARQLWIMHISRFIRARFRLWKIHDAGAGSPFLASSPIQQLMRHGQLLRLCLRHCTELRYGKEAGACRIRKINTGDGTPQNPTNVSRGIYGATVGIDRLLKLWEKYNIRATWFTPAHTIESFPKQMAKVRDAGHEIGLHGYTHEYPSGLSAQQQYDVLEKSIDVLTRFTGSRPLGYTAPAWLASKELIPQLEHFGILYDHSFMHHDVQPYYVPDSSHTWIETDHAKEASHWMLPMTKLRPSQVVEIPANWHLDDWPPLQPKLGSASGYVDTAVVEKLWKEQFDFAYREYDSFIFPISIHPQVSGKPQVILMHERLIEYINKHEGVEWMTFGQMANEFREGAIAGVDIEGGV</sequence>
<dbReference type="HOGENOM" id="CLU_029940_1_0_1"/>
<reference evidence="2 3" key="1">
    <citation type="journal article" date="2012" name="BMC Genomics">
        <title>Tools to kill: Genome of one of the most destructive plant pathogenic fungi Macrophomina phaseolina.</title>
        <authorList>
            <person name="Islam M.S."/>
            <person name="Haque M.S."/>
            <person name="Islam M.M."/>
            <person name="Emdad E.M."/>
            <person name="Halim A."/>
            <person name="Hossen Q.M.M."/>
            <person name="Hossain M.Z."/>
            <person name="Ahmed B."/>
            <person name="Rahim S."/>
            <person name="Rahman M.S."/>
            <person name="Alam M.M."/>
            <person name="Hou S."/>
            <person name="Wan X."/>
            <person name="Saito J.A."/>
            <person name="Alam M."/>
        </authorList>
    </citation>
    <scope>NUCLEOTIDE SEQUENCE [LARGE SCALE GENOMIC DNA]</scope>
    <source>
        <strain evidence="2 3">MS6</strain>
    </source>
</reference>
<dbReference type="AlphaFoldDB" id="K2S0Q4"/>
<organism evidence="2 3">
    <name type="scientific">Macrophomina phaseolina (strain MS6)</name>
    <name type="common">Charcoal rot fungus</name>
    <dbReference type="NCBI Taxonomy" id="1126212"/>
    <lineage>
        <taxon>Eukaryota</taxon>
        <taxon>Fungi</taxon>
        <taxon>Dikarya</taxon>
        <taxon>Ascomycota</taxon>
        <taxon>Pezizomycotina</taxon>
        <taxon>Dothideomycetes</taxon>
        <taxon>Dothideomycetes incertae sedis</taxon>
        <taxon>Botryosphaeriales</taxon>
        <taxon>Botryosphaeriaceae</taxon>
        <taxon>Macrophomina</taxon>
    </lineage>
</organism>
<proteinExistence type="predicted"/>
<dbReference type="STRING" id="1126212.K2S0Q4"/>
<protein>
    <submittedName>
        <fullName evidence="2">Polysaccharide deacetylase</fullName>
    </submittedName>
</protein>
<evidence type="ECO:0000313" key="2">
    <source>
        <dbReference type="EMBL" id="EKG16064.1"/>
    </source>
</evidence>
<dbReference type="GO" id="GO:0005975">
    <property type="term" value="P:carbohydrate metabolic process"/>
    <property type="evidence" value="ECO:0007669"/>
    <property type="project" value="InterPro"/>
</dbReference>
<dbReference type="EMBL" id="AHHD01000286">
    <property type="protein sequence ID" value="EKG16064.1"/>
    <property type="molecule type" value="Genomic_DNA"/>
</dbReference>
<dbReference type="PANTHER" id="PTHR47561">
    <property type="entry name" value="POLYSACCHARIDE DEACETYLASE FAMILY PROTEIN (AFU_ORTHOLOGUE AFUA_6G05030)"/>
    <property type="match status" value="1"/>
</dbReference>
<dbReference type="InterPro" id="IPR037950">
    <property type="entry name" value="PgdA-like"/>
</dbReference>
<accession>K2S0Q4</accession>
<dbReference type="PANTHER" id="PTHR47561:SF1">
    <property type="entry name" value="POLYSACCHARIDE DEACETYLASE FAMILY PROTEIN (AFU_ORTHOLOGUE AFUA_6G05030)"/>
    <property type="match status" value="1"/>
</dbReference>
<dbReference type="VEuPathDB" id="FungiDB:MPH_06758"/>
<evidence type="ECO:0000259" key="1">
    <source>
        <dbReference type="PROSITE" id="PS51677"/>
    </source>
</evidence>
<name>K2S0Q4_MACPH</name>
<dbReference type="GO" id="GO:0016810">
    <property type="term" value="F:hydrolase activity, acting on carbon-nitrogen (but not peptide) bonds"/>
    <property type="evidence" value="ECO:0007669"/>
    <property type="project" value="InterPro"/>
</dbReference>
<dbReference type="Pfam" id="PF01522">
    <property type="entry name" value="Polysacc_deac_1"/>
    <property type="match status" value="1"/>
</dbReference>
<dbReference type="SUPFAM" id="SSF88713">
    <property type="entry name" value="Glycoside hydrolase/deacetylase"/>
    <property type="match status" value="1"/>
</dbReference>
<dbReference type="eggNOG" id="ENOG502SIUI">
    <property type="taxonomic scope" value="Eukaryota"/>
</dbReference>
<dbReference type="InParanoid" id="K2S0Q4"/>
<gene>
    <name evidence="2" type="ORF">MPH_06758</name>
</gene>